<dbReference type="PANTHER" id="PTHR10492:SF101">
    <property type="entry name" value="ATP-DEPENDENT DNA HELICASE"/>
    <property type="match status" value="1"/>
</dbReference>
<evidence type="ECO:0000259" key="1">
    <source>
        <dbReference type="Pfam" id="PF21530"/>
    </source>
</evidence>
<proteinExistence type="predicted"/>
<evidence type="ECO:0000313" key="3">
    <source>
        <dbReference type="Proteomes" id="UP000323506"/>
    </source>
</evidence>
<organism evidence="2 3">
    <name type="scientific">Gossypium darwinii</name>
    <name type="common">Darwin's cotton</name>
    <name type="synonym">Gossypium barbadense var. darwinii</name>
    <dbReference type="NCBI Taxonomy" id="34276"/>
    <lineage>
        <taxon>Eukaryota</taxon>
        <taxon>Viridiplantae</taxon>
        <taxon>Streptophyta</taxon>
        <taxon>Embryophyta</taxon>
        <taxon>Tracheophyta</taxon>
        <taxon>Spermatophyta</taxon>
        <taxon>Magnoliopsida</taxon>
        <taxon>eudicotyledons</taxon>
        <taxon>Gunneridae</taxon>
        <taxon>Pentapetalae</taxon>
        <taxon>rosids</taxon>
        <taxon>malvids</taxon>
        <taxon>Malvales</taxon>
        <taxon>Malvaceae</taxon>
        <taxon>Malvoideae</taxon>
        <taxon>Gossypium</taxon>
    </lineage>
</organism>
<protein>
    <recommendedName>
        <fullName evidence="1">DNA helicase Pif1-like 2B domain-containing protein</fullName>
    </recommendedName>
</protein>
<feature type="domain" description="DNA helicase Pif1-like 2B" evidence="1">
    <location>
        <begin position="45"/>
        <end position="65"/>
    </location>
</feature>
<dbReference type="Pfam" id="PF21530">
    <property type="entry name" value="Pif1_2B_dom"/>
    <property type="match status" value="1"/>
</dbReference>
<dbReference type="EMBL" id="CM017709">
    <property type="protein sequence ID" value="TYG53930.1"/>
    <property type="molecule type" value="Genomic_DNA"/>
</dbReference>
<dbReference type="InterPro" id="IPR049163">
    <property type="entry name" value="Pif1-like_2B_dom"/>
</dbReference>
<reference evidence="2 3" key="1">
    <citation type="submission" date="2019-06" db="EMBL/GenBank/DDBJ databases">
        <title>WGS assembly of Gossypium darwinii.</title>
        <authorList>
            <person name="Chen Z.J."/>
            <person name="Sreedasyam A."/>
            <person name="Ando A."/>
            <person name="Song Q."/>
            <person name="De L."/>
            <person name="Hulse-Kemp A."/>
            <person name="Ding M."/>
            <person name="Ye W."/>
            <person name="Kirkbride R."/>
            <person name="Jenkins J."/>
            <person name="Plott C."/>
            <person name="Lovell J."/>
            <person name="Lin Y.-M."/>
            <person name="Vaughn R."/>
            <person name="Liu B."/>
            <person name="Li W."/>
            <person name="Simpson S."/>
            <person name="Scheffler B."/>
            <person name="Saski C."/>
            <person name="Grover C."/>
            <person name="Hu G."/>
            <person name="Conover J."/>
            <person name="Carlson J."/>
            <person name="Shu S."/>
            <person name="Boston L."/>
            <person name="Williams M."/>
            <person name="Peterson D."/>
            <person name="Mcgee K."/>
            <person name="Jones D."/>
            <person name="Wendel J."/>
            <person name="Stelly D."/>
            <person name="Grimwood J."/>
            <person name="Schmutz J."/>
        </authorList>
    </citation>
    <scope>NUCLEOTIDE SEQUENCE [LARGE SCALE GENOMIC DNA]</scope>
    <source>
        <strain evidence="2">1808015.09</strain>
    </source>
</reference>
<accession>A0A5D2BBP2</accession>
<sequence length="129" mass="14528">MQVVNKVNDFVLLRIPGESRTYPSSDKIYPASGNIEEQSLLYSSELKVGVPIMLLRNINRSVDLCFYYYVETITSSSVGQHCFIPRVEVSPSGSKWPSNFRRRQFPIKLYSSCCPILYLSILTPVGGLG</sequence>
<dbReference type="PANTHER" id="PTHR10492">
    <property type="match status" value="1"/>
</dbReference>
<keyword evidence="3" id="KW-1185">Reference proteome</keyword>
<name>A0A5D2BBP2_GOSDA</name>
<dbReference type="AlphaFoldDB" id="A0A5D2BBP2"/>
<evidence type="ECO:0000313" key="2">
    <source>
        <dbReference type="EMBL" id="TYG53930.1"/>
    </source>
</evidence>
<gene>
    <name evidence="2" type="ORF">ES288_D09G148200v1</name>
</gene>
<dbReference type="Proteomes" id="UP000323506">
    <property type="component" value="Chromosome D09"/>
</dbReference>